<dbReference type="PANTHER" id="PTHR33112">
    <property type="entry name" value="DOMAIN PROTEIN, PUTATIVE-RELATED"/>
    <property type="match status" value="1"/>
</dbReference>
<proteinExistence type="predicted"/>
<feature type="domain" description="Heterokaryon incompatibility" evidence="1">
    <location>
        <begin position="10"/>
        <end position="144"/>
    </location>
</feature>
<dbReference type="Proteomes" id="UP001243330">
    <property type="component" value="Unassembled WGS sequence"/>
</dbReference>
<evidence type="ECO:0000259" key="1">
    <source>
        <dbReference type="Pfam" id="PF06985"/>
    </source>
</evidence>
<evidence type="ECO:0000313" key="2">
    <source>
        <dbReference type="EMBL" id="KAK1845352.1"/>
    </source>
</evidence>
<sequence>MASNLSKLEKAIDFANLPRTFQDAIVVARAIDIRYLLIDSLCILQDQPSDWQAESSKMAAYYRDAFLVIAAPNASNTAEGFLDIVKGRSPRSSLSIGAEIGHIRNPDGSISHIFKRELDGCFRDRHEHPIRSANLNSRAWALQEYLLAKRIVHFTKGEILWECVEDLKCECMEVDHAPTSEPSSRIMRKSQFIPLCLSLGGNQINFHELCLELLQQYSTRALTYDFDLLPALSGLAKLWQSRGAGKYLAGFWEDHILDSMTWQVRGARRLQRSKGYRAPSWSPFSKHVSFEFPNNDSTRLKEKHAVVVNTGVTLKGVDPTGQITHGFLQLRGHVCQGHITPGPVLSLLNVDVGGRTFPAKWDLEMGFDEGLSLTLILIGSNMSGGLIALILKRSQQEGFYERVGYIYDHNKDDTEFFVQLSGGRETLVTIV</sequence>
<organism evidence="2 3">
    <name type="scientific">Colletotrichum chrysophilum</name>
    <dbReference type="NCBI Taxonomy" id="1836956"/>
    <lineage>
        <taxon>Eukaryota</taxon>
        <taxon>Fungi</taxon>
        <taxon>Dikarya</taxon>
        <taxon>Ascomycota</taxon>
        <taxon>Pezizomycotina</taxon>
        <taxon>Sordariomycetes</taxon>
        <taxon>Hypocreomycetidae</taxon>
        <taxon>Glomerellales</taxon>
        <taxon>Glomerellaceae</taxon>
        <taxon>Colletotrichum</taxon>
        <taxon>Colletotrichum gloeosporioides species complex</taxon>
    </lineage>
</organism>
<dbReference type="InterPro" id="IPR010730">
    <property type="entry name" value="HET"/>
</dbReference>
<protein>
    <recommendedName>
        <fullName evidence="1">Heterokaryon incompatibility domain-containing protein</fullName>
    </recommendedName>
</protein>
<keyword evidence="3" id="KW-1185">Reference proteome</keyword>
<comment type="caution">
    <text evidence="2">The sequence shown here is derived from an EMBL/GenBank/DDBJ whole genome shotgun (WGS) entry which is preliminary data.</text>
</comment>
<dbReference type="EMBL" id="JAQOWY010000275">
    <property type="protein sequence ID" value="KAK1845352.1"/>
    <property type="molecule type" value="Genomic_DNA"/>
</dbReference>
<dbReference type="AlphaFoldDB" id="A0AAD9ACZ2"/>
<name>A0AAD9ACZ2_9PEZI</name>
<gene>
    <name evidence="2" type="ORF">CCHR01_12011</name>
</gene>
<dbReference type="PANTHER" id="PTHR33112:SF9">
    <property type="entry name" value="HETEROKARYON INCOMPATIBILITY DOMAIN-CONTAINING PROTEIN"/>
    <property type="match status" value="1"/>
</dbReference>
<accession>A0AAD9ACZ2</accession>
<evidence type="ECO:0000313" key="3">
    <source>
        <dbReference type="Proteomes" id="UP001243330"/>
    </source>
</evidence>
<reference evidence="2" key="1">
    <citation type="submission" date="2023-01" db="EMBL/GenBank/DDBJ databases">
        <title>Colletotrichum chrysophilum M932 genome sequence.</title>
        <authorList>
            <person name="Baroncelli R."/>
        </authorList>
    </citation>
    <scope>NUCLEOTIDE SEQUENCE</scope>
    <source>
        <strain evidence="2">M932</strain>
    </source>
</reference>
<dbReference type="Pfam" id="PF06985">
    <property type="entry name" value="HET"/>
    <property type="match status" value="1"/>
</dbReference>